<keyword evidence="3" id="KW-1185">Reference proteome</keyword>
<dbReference type="AlphaFoldDB" id="A0AAW9SEK9"/>
<dbReference type="Gene3D" id="3.40.630.30">
    <property type="match status" value="1"/>
</dbReference>
<dbReference type="CDD" id="cd04301">
    <property type="entry name" value="NAT_SF"/>
    <property type="match status" value="1"/>
</dbReference>
<dbReference type="PROSITE" id="PS51186">
    <property type="entry name" value="GNAT"/>
    <property type="match status" value="1"/>
</dbReference>
<dbReference type="SUPFAM" id="SSF55729">
    <property type="entry name" value="Acyl-CoA N-acyltransferases (Nat)"/>
    <property type="match status" value="1"/>
</dbReference>
<evidence type="ECO:0000313" key="2">
    <source>
        <dbReference type="EMBL" id="MEN7550804.1"/>
    </source>
</evidence>
<reference evidence="2 3" key="1">
    <citation type="submission" date="2024-04" db="EMBL/GenBank/DDBJ databases">
        <title>Novel genus in family Flammeovirgaceae.</title>
        <authorList>
            <person name="Nguyen T.H."/>
            <person name="Vuong T.Q."/>
            <person name="Le H."/>
            <person name="Kim S.-G."/>
        </authorList>
    </citation>
    <scope>NUCLEOTIDE SEQUENCE [LARGE SCALE GENOMIC DNA]</scope>
    <source>
        <strain evidence="2 3">JCM 23209</strain>
    </source>
</reference>
<dbReference type="Proteomes" id="UP001403385">
    <property type="component" value="Unassembled WGS sequence"/>
</dbReference>
<organism evidence="2 3">
    <name type="scientific">Rapidithrix thailandica</name>
    <dbReference type="NCBI Taxonomy" id="413964"/>
    <lineage>
        <taxon>Bacteria</taxon>
        <taxon>Pseudomonadati</taxon>
        <taxon>Bacteroidota</taxon>
        <taxon>Cytophagia</taxon>
        <taxon>Cytophagales</taxon>
        <taxon>Flammeovirgaceae</taxon>
        <taxon>Rapidithrix</taxon>
    </lineage>
</organism>
<gene>
    <name evidence="2" type="ORF">AAG747_22980</name>
</gene>
<name>A0AAW9SEK9_9BACT</name>
<dbReference type="Pfam" id="PF13673">
    <property type="entry name" value="Acetyltransf_10"/>
    <property type="match status" value="1"/>
</dbReference>
<dbReference type="EMBL" id="JBDKWZ010000016">
    <property type="protein sequence ID" value="MEN7550804.1"/>
    <property type="molecule type" value="Genomic_DNA"/>
</dbReference>
<comment type="caution">
    <text evidence="2">The sequence shown here is derived from an EMBL/GenBank/DDBJ whole genome shotgun (WGS) entry which is preliminary data.</text>
</comment>
<protein>
    <submittedName>
        <fullName evidence="2">GNAT family N-acetyltransferase</fullName>
    </submittedName>
</protein>
<dbReference type="GO" id="GO:0016747">
    <property type="term" value="F:acyltransferase activity, transferring groups other than amino-acyl groups"/>
    <property type="evidence" value="ECO:0007669"/>
    <property type="project" value="InterPro"/>
</dbReference>
<dbReference type="RefSeq" id="WP_346823585.1">
    <property type="nucleotide sequence ID" value="NZ_JBDKWZ010000016.1"/>
</dbReference>
<evidence type="ECO:0000259" key="1">
    <source>
        <dbReference type="PROSITE" id="PS51186"/>
    </source>
</evidence>
<accession>A0AAW9SEK9</accession>
<dbReference type="InterPro" id="IPR016181">
    <property type="entry name" value="Acyl_CoA_acyltransferase"/>
</dbReference>
<dbReference type="InterPro" id="IPR000182">
    <property type="entry name" value="GNAT_dom"/>
</dbReference>
<proteinExistence type="predicted"/>
<feature type="domain" description="N-acetyltransferase" evidence="1">
    <location>
        <begin position="70"/>
        <end position="198"/>
    </location>
</feature>
<sequence length="198" mass="22744">MWFKQDFQEEHLLQAKNKITSFAEKFTIPVWGKNLEDRSSLLEQQGFTQAFGQIGMHLKLEHAFEENNTVQLRLLEQHKGAELWSELFASAFGYLIHPDVIRKTMDPVQYFIAYHQNQPAGTGVLYQTGKVAGIHSIGVSPKMRRKGLAEQITIQLLNLAKDQKMEYATLQASDMGKGLYLKLGFEEDFTMSNYRLNK</sequence>
<evidence type="ECO:0000313" key="3">
    <source>
        <dbReference type="Proteomes" id="UP001403385"/>
    </source>
</evidence>